<dbReference type="AlphaFoldDB" id="A0A3N4HX81"/>
<name>A0A3N4HX81_ASCIM</name>
<accession>A0A3N4HX81</accession>
<keyword evidence="2" id="KW-1185">Reference proteome</keyword>
<evidence type="ECO:0000313" key="2">
    <source>
        <dbReference type="Proteomes" id="UP000275078"/>
    </source>
</evidence>
<organism evidence="1 2">
    <name type="scientific">Ascobolus immersus RN42</name>
    <dbReference type="NCBI Taxonomy" id="1160509"/>
    <lineage>
        <taxon>Eukaryota</taxon>
        <taxon>Fungi</taxon>
        <taxon>Dikarya</taxon>
        <taxon>Ascomycota</taxon>
        <taxon>Pezizomycotina</taxon>
        <taxon>Pezizomycetes</taxon>
        <taxon>Pezizales</taxon>
        <taxon>Ascobolaceae</taxon>
        <taxon>Ascobolus</taxon>
    </lineage>
</organism>
<reference evidence="1 2" key="1">
    <citation type="journal article" date="2018" name="Nat. Ecol. Evol.">
        <title>Pezizomycetes genomes reveal the molecular basis of ectomycorrhizal truffle lifestyle.</title>
        <authorList>
            <person name="Murat C."/>
            <person name="Payen T."/>
            <person name="Noel B."/>
            <person name="Kuo A."/>
            <person name="Morin E."/>
            <person name="Chen J."/>
            <person name="Kohler A."/>
            <person name="Krizsan K."/>
            <person name="Balestrini R."/>
            <person name="Da Silva C."/>
            <person name="Montanini B."/>
            <person name="Hainaut M."/>
            <person name="Levati E."/>
            <person name="Barry K.W."/>
            <person name="Belfiori B."/>
            <person name="Cichocki N."/>
            <person name="Clum A."/>
            <person name="Dockter R.B."/>
            <person name="Fauchery L."/>
            <person name="Guy J."/>
            <person name="Iotti M."/>
            <person name="Le Tacon F."/>
            <person name="Lindquist E.A."/>
            <person name="Lipzen A."/>
            <person name="Malagnac F."/>
            <person name="Mello A."/>
            <person name="Molinier V."/>
            <person name="Miyauchi S."/>
            <person name="Poulain J."/>
            <person name="Riccioni C."/>
            <person name="Rubini A."/>
            <person name="Sitrit Y."/>
            <person name="Splivallo R."/>
            <person name="Traeger S."/>
            <person name="Wang M."/>
            <person name="Zifcakova L."/>
            <person name="Wipf D."/>
            <person name="Zambonelli A."/>
            <person name="Paolocci F."/>
            <person name="Nowrousian M."/>
            <person name="Ottonello S."/>
            <person name="Baldrian P."/>
            <person name="Spatafora J.W."/>
            <person name="Henrissat B."/>
            <person name="Nagy L.G."/>
            <person name="Aury J.M."/>
            <person name="Wincker P."/>
            <person name="Grigoriev I.V."/>
            <person name="Bonfante P."/>
            <person name="Martin F.M."/>
        </authorList>
    </citation>
    <scope>NUCLEOTIDE SEQUENCE [LARGE SCALE GENOMIC DNA]</scope>
    <source>
        <strain evidence="1 2">RN42</strain>
    </source>
</reference>
<gene>
    <name evidence="1" type="ORF">BJ508DRAFT_309251</name>
</gene>
<dbReference type="EMBL" id="ML119711">
    <property type="protein sequence ID" value="RPA78472.1"/>
    <property type="molecule type" value="Genomic_DNA"/>
</dbReference>
<dbReference type="Proteomes" id="UP000275078">
    <property type="component" value="Unassembled WGS sequence"/>
</dbReference>
<evidence type="ECO:0000313" key="1">
    <source>
        <dbReference type="EMBL" id="RPA78472.1"/>
    </source>
</evidence>
<protein>
    <submittedName>
        <fullName evidence="1">Uncharacterized protein</fullName>
    </submittedName>
</protein>
<sequence>MSEPEVSSPQSLLSIFKGFQDECEALFQELFQFMSTRTVTDEDTSVLLKYITDIQKEAHSARDEIVRRAISKQSVTRLGSPAARVKKRTYQVERETLRRSLKTIDGIALNVVKEHGTVDEFFADLDAFRGKIDIDSDAESEAENDTPGVA</sequence>
<proteinExistence type="predicted"/>